<dbReference type="RefSeq" id="WP_279859998.1">
    <property type="nucleotide sequence ID" value="NZ_JAODZU010000007.1"/>
</dbReference>
<dbReference type="Pfam" id="PF14305">
    <property type="entry name" value="ATPgrasp_TupA"/>
    <property type="match status" value="1"/>
</dbReference>
<dbReference type="EMBL" id="JAODZU010000007">
    <property type="protein sequence ID" value="MDH0363111.1"/>
    <property type="molecule type" value="Genomic_DNA"/>
</dbReference>
<gene>
    <name evidence="1" type="ORF">N7330_08580</name>
</gene>
<protein>
    <submittedName>
        <fullName evidence="1">Uncharacterized protein</fullName>
    </submittedName>
</protein>
<accession>A0AA42HUB8</accession>
<dbReference type="InterPro" id="IPR029465">
    <property type="entry name" value="ATPgrasp_TupA"/>
</dbReference>
<evidence type="ECO:0000313" key="1">
    <source>
        <dbReference type="EMBL" id="MDH0363111.1"/>
    </source>
</evidence>
<dbReference type="AlphaFoldDB" id="A0AA42HUB8"/>
<sequence>MRGVTVFKRMLKKIYWAFPALNKCKFFVEFVLKNKYWPDFKNPKTFNEKINFRKNNPKNELFSICADKVAAKEWVASKIGSEYIIPNYFVGDSIDYYQLKEIIDDKGDCLLKANHNSGPVFLLTRNSTEQEIREACYDVNRQLQIDFGRRQNEPWYSKIKPLVLVEKRLMPEDGDVCIRDYKFHVFKQEDYSCKIILEVHFDQDSNHNISYFDSDLNWLPISIEYPNIYTSLEKPINYEIMLEKAKTLASEFTYVRVDFYNINGSIYFGELTFAKTSGAGVFLNKMYDLWMGNFWKGNPSL</sequence>
<reference evidence="1" key="1">
    <citation type="submission" date="2022-09" db="EMBL/GenBank/DDBJ databases">
        <title>Intensive care unit water sources are persistently colonized with multi-drug resistant bacteria and are the site of extensive horizontal gene transfer of antibiotic resistance genes.</title>
        <authorList>
            <person name="Diorio-Toth L."/>
        </authorList>
    </citation>
    <scope>NUCLEOTIDE SEQUENCE</scope>
    <source>
        <strain evidence="1">GD04130</strain>
    </source>
</reference>
<name>A0AA42HUB8_9BURK</name>
<proteinExistence type="predicted"/>
<comment type="caution">
    <text evidence="1">The sequence shown here is derived from an EMBL/GenBank/DDBJ whole genome shotgun (WGS) entry which is preliminary data.</text>
</comment>
<dbReference type="Proteomes" id="UP001158297">
    <property type="component" value="Unassembled WGS sequence"/>
</dbReference>
<evidence type="ECO:0000313" key="2">
    <source>
        <dbReference type="Proteomes" id="UP001158297"/>
    </source>
</evidence>
<organism evidence="1 2">
    <name type="scientific">Comamonas aquatica</name>
    <dbReference type="NCBI Taxonomy" id="225991"/>
    <lineage>
        <taxon>Bacteria</taxon>
        <taxon>Pseudomonadati</taxon>
        <taxon>Pseudomonadota</taxon>
        <taxon>Betaproteobacteria</taxon>
        <taxon>Burkholderiales</taxon>
        <taxon>Comamonadaceae</taxon>
        <taxon>Comamonas</taxon>
    </lineage>
</organism>